<dbReference type="Pfam" id="PF12728">
    <property type="entry name" value="HTH_17"/>
    <property type="match status" value="1"/>
</dbReference>
<dbReference type="EMBL" id="CP063362">
    <property type="protein sequence ID" value="QRG05923.1"/>
    <property type="molecule type" value="Genomic_DNA"/>
</dbReference>
<dbReference type="RefSeq" id="WP_203192795.1">
    <property type="nucleotide sequence ID" value="NZ_CP063362.1"/>
</dbReference>
<evidence type="ECO:0000313" key="2">
    <source>
        <dbReference type="EMBL" id="QRG05923.1"/>
    </source>
</evidence>
<reference evidence="2 3" key="1">
    <citation type="submission" date="2020-10" db="EMBL/GenBank/DDBJ databases">
        <title>Degradation of 1,4-Dioxane by Xanthobacter sp. YN2, via a Novel Group-2 Soluble Di-Iron Monooxygenase.</title>
        <authorList>
            <person name="Ma F."/>
            <person name="Wang Y."/>
            <person name="Yang J."/>
            <person name="Guo H."/>
            <person name="Su D."/>
            <person name="Yu L."/>
        </authorList>
    </citation>
    <scope>NUCLEOTIDE SEQUENCE [LARGE SCALE GENOMIC DNA]</scope>
    <source>
        <strain evidence="2 3">YN2</strain>
    </source>
</reference>
<dbReference type="InterPro" id="IPR036388">
    <property type="entry name" value="WH-like_DNA-bd_sf"/>
</dbReference>
<proteinExistence type="predicted"/>
<accession>A0A974PLQ6</accession>
<sequence length="85" mass="8838">MPDNDNRATGAPAFTPLIDTAEAAKLLGLAAISLAKMRVRGDGPPYVQLGRAVRYDPAAVMAWAAARTRRSTSEATVAAVRGEAA</sequence>
<dbReference type="KEGG" id="xdi:EZH22_23340"/>
<dbReference type="SUPFAM" id="SSF46955">
    <property type="entry name" value="Putative DNA-binding domain"/>
    <property type="match status" value="1"/>
</dbReference>
<dbReference type="Gene3D" id="1.10.10.10">
    <property type="entry name" value="Winged helix-like DNA-binding domain superfamily/Winged helix DNA-binding domain"/>
    <property type="match status" value="1"/>
</dbReference>
<dbReference type="Proteomes" id="UP000596427">
    <property type="component" value="Chromosome"/>
</dbReference>
<organism evidence="2 3">
    <name type="scientific">Xanthobacter dioxanivorans</name>
    <dbReference type="NCBI Taxonomy" id="2528964"/>
    <lineage>
        <taxon>Bacteria</taxon>
        <taxon>Pseudomonadati</taxon>
        <taxon>Pseudomonadota</taxon>
        <taxon>Alphaproteobacteria</taxon>
        <taxon>Hyphomicrobiales</taxon>
        <taxon>Xanthobacteraceae</taxon>
        <taxon>Xanthobacter</taxon>
    </lineage>
</organism>
<dbReference type="InterPro" id="IPR009061">
    <property type="entry name" value="DNA-bd_dom_put_sf"/>
</dbReference>
<gene>
    <name evidence="2" type="ORF">EZH22_23340</name>
</gene>
<dbReference type="AlphaFoldDB" id="A0A974PLQ6"/>
<feature type="domain" description="Helix-turn-helix" evidence="1">
    <location>
        <begin position="18"/>
        <end position="67"/>
    </location>
</feature>
<evidence type="ECO:0000313" key="3">
    <source>
        <dbReference type="Proteomes" id="UP000596427"/>
    </source>
</evidence>
<evidence type="ECO:0000259" key="1">
    <source>
        <dbReference type="Pfam" id="PF12728"/>
    </source>
</evidence>
<dbReference type="InterPro" id="IPR041657">
    <property type="entry name" value="HTH_17"/>
</dbReference>
<keyword evidence="3" id="KW-1185">Reference proteome</keyword>
<name>A0A974PLQ6_9HYPH</name>
<protein>
    <submittedName>
        <fullName evidence="2">Helix-turn-helix domain-containing protein</fullName>
    </submittedName>
</protein>